<dbReference type="EMBL" id="JAVRBK010000008">
    <property type="protein sequence ID" value="KAK5640467.1"/>
    <property type="molecule type" value="Genomic_DNA"/>
</dbReference>
<feature type="region of interest" description="Disordered" evidence="1">
    <location>
        <begin position="27"/>
        <end position="170"/>
    </location>
</feature>
<feature type="compositionally biased region" description="Basic and acidic residues" evidence="1">
    <location>
        <begin position="108"/>
        <end position="138"/>
    </location>
</feature>
<name>A0AAN7V3R5_9COLE</name>
<organism evidence="2 3">
    <name type="scientific">Pyrocoelia pectoralis</name>
    <dbReference type="NCBI Taxonomy" id="417401"/>
    <lineage>
        <taxon>Eukaryota</taxon>
        <taxon>Metazoa</taxon>
        <taxon>Ecdysozoa</taxon>
        <taxon>Arthropoda</taxon>
        <taxon>Hexapoda</taxon>
        <taxon>Insecta</taxon>
        <taxon>Pterygota</taxon>
        <taxon>Neoptera</taxon>
        <taxon>Endopterygota</taxon>
        <taxon>Coleoptera</taxon>
        <taxon>Polyphaga</taxon>
        <taxon>Elateriformia</taxon>
        <taxon>Elateroidea</taxon>
        <taxon>Lampyridae</taxon>
        <taxon>Lampyrinae</taxon>
        <taxon>Pyrocoelia</taxon>
    </lineage>
</organism>
<gene>
    <name evidence="2" type="ORF">RI129_011278</name>
</gene>
<evidence type="ECO:0000256" key="1">
    <source>
        <dbReference type="SAM" id="MobiDB-lite"/>
    </source>
</evidence>
<feature type="compositionally biased region" description="Basic and acidic residues" evidence="1">
    <location>
        <begin position="160"/>
        <end position="170"/>
    </location>
</feature>
<protein>
    <submittedName>
        <fullName evidence="2">Uncharacterized protein</fullName>
    </submittedName>
</protein>
<comment type="caution">
    <text evidence="2">The sequence shown here is derived from an EMBL/GenBank/DDBJ whole genome shotgun (WGS) entry which is preliminary data.</text>
</comment>
<feature type="compositionally biased region" description="Basic residues" evidence="1">
    <location>
        <begin position="139"/>
        <end position="149"/>
    </location>
</feature>
<dbReference type="AlphaFoldDB" id="A0AAN7V3R5"/>
<proteinExistence type="predicted"/>
<keyword evidence="3" id="KW-1185">Reference proteome</keyword>
<accession>A0AAN7V3R5</accession>
<evidence type="ECO:0000313" key="3">
    <source>
        <dbReference type="Proteomes" id="UP001329430"/>
    </source>
</evidence>
<dbReference type="Proteomes" id="UP001329430">
    <property type="component" value="Chromosome 8"/>
</dbReference>
<reference evidence="2 3" key="1">
    <citation type="journal article" date="2024" name="Insects">
        <title>An Improved Chromosome-Level Genome Assembly of the Firefly Pyrocoelia pectoralis.</title>
        <authorList>
            <person name="Fu X."/>
            <person name="Meyer-Rochow V.B."/>
            <person name="Ballantyne L."/>
            <person name="Zhu X."/>
        </authorList>
    </citation>
    <scope>NUCLEOTIDE SEQUENCE [LARGE SCALE GENOMIC DNA]</scope>
    <source>
        <strain evidence="2">XCY_ONT2</strain>
    </source>
</reference>
<sequence length="222" mass="25575">MFSPSSGVAHGSKLGPTLLAKLHRIEGKGDPLNADGRGRCRVPKKAIQKREREEKEKEKRKIFGKGKKVIRSPDINKVGVVQEEGKAREKEEEEKEMDEINQTSDGENGGKYERIQKRDERNEGRNGRKRKGMGERKGRTNGKNRKTGKHSGEGGDVETEEQHHNKRVESAELQKELKKMMEEKLSVRAEFKRVTVVNKERENEMVVLEMENWEEKKKVMDE</sequence>
<feature type="compositionally biased region" description="Basic and acidic residues" evidence="1">
    <location>
        <begin position="48"/>
        <end position="61"/>
    </location>
</feature>
<evidence type="ECO:0000313" key="2">
    <source>
        <dbReference type="EMBL" id="KAK5640467.1"/>
    </source>
</evidence>